<evidence type="ECO:0000313" key="2">
    <source>
        <dbReference type="Proteomes" id="UP000034087"/>
    </source>
</evidence>
<evidence type="ECO:0000313" key="1">
    <source>
        <dbReference type="EMBL" id="KKT59998.1"/>
    </source>
</evidence>
<proteinExistence type="predicted"/>
<name>A0A0G1IM56_9BACT</name>
<dbReference type="Proteomes" id="UP000034087">
    <property type="component" value="Unassembled WGS sequence"/>
</dbReference>
<reference evidence="1 2" key="1">
    <citation type="journal article" date="2015" name="Nature">
        <title>rRNA introns, odd ribosomes, and small enigmatic genomes across a large radiation of phyla.</title>
        <authorList>
            <person name="Brown C.T."/>
            <person name="Hug L.A."/>
            <person name="Thomas B.C."/>
            <person name="Sharon I."/>
            <person name="Castelle C.J."/>
            <person name="Singh A."/>
            <person name="Wilkins M.J."/>
            <person name="Williams K.H."/>
            <person name="Banfield J.F."/>
        </authorList>
    </citation>
    <scope>NUCLEOTIDE SEQUENCE [LARGE SCALE GENOMIC DNA]</scope>
</reference>
<gene>
    <name evidence="1" type="ORF">UW53_C0004G0010</name>
</gene>
<sequence>MTTLTIPRPMIKSDDLVVLGRKDFERLAKENKELRLAVKAIVVGELELRHGKTRTFKDFLKTEFPKYAKSF</sequence>
<protein>
    <submittedName>
        <fullName evidence="1">Uncharacterized protein</fullName>
    </submittedName>
</protein>
<dbReference type="EMBL" id="LCIR01000004">
    <property type="protein sequence ID" value="KKT59998.1"/>
    <property type="molecule type" value="Genomic_DNA"/>
</dbReference>
<comment type="caution">
    <text evidence="1">The sequence shown here is derived from an EMBL/GenBank/DDBJ whole genome shotgun (WGS) entry which is preliminary data.</text>
</comment>
<organism evidence="1 2">
    <name type="scientific">Candidatus Giovannonibacteria bacterium GW2011_GWA1_44_25</name>
    <dbReference type="NCBI Taxonomy" id="1618645"/>
    <lineage>
        <taxon>Bacteria</taxon>
        <taxon>Candidatus Giovannoniibacteriota</taxon>
    </lineage>
</organism>
<accession>A0A0G1IM56</accession>
<dbReference type="AlphaFoldDB" id="A0A0G1IM56"/>